<keyword evidence="2" id="KW-1185">Reference proteome</keyword>
<protein>
    <submittedName>
        <fullName evidence="1">Uncharacterized protein</fullName>
    </submittedName>
</protein>
<reference evidence="1" key="1">
    <citation type="submission" date="2019-06" db="EMBL/GenBank/DDBJ databases">
        <authorList>
            <consortium name="Wellcome Sanger Institute Data Sharing"/>
        </authorList>
    </citation>
    <scope>NUCLEOTIDE SEQUENCE [LARGE SCALE GENOMIC DNA]</scope>
</reference>
<dbReference type="Ensembl" id="ENSMMDT00005005525.1">
    <property type="protein sequence ID" value="ENSMMDP00005005380.1"/>
    <property type="gene ID" value="ENSMMDG00005003003.1"/>
</dbReference>
<reference evidence="1" key="3">
    <citation type="submission" date="2025-09" db="UniProtKB">
        <authorList>
            <consortium name="Ensembl"/>
        </authorList>
    </citation>
    <scope>IDENTIFICATION</scope>
</reference>
<accession>A0A667WIY9</accession>
<reference evidence="1" key="2">
    <citation type="submission" date="2025-08" db="UniProtKB">
        <authorList>
            <consortium name="Ensembl"/>
        </authorList>
    </citation>
    <scope>IDENTIFICATION</scope>
</reference>
<evidence type="ECO:0000313" key="1">
    <source>
        <dbReference type="Ensembl" id="ENSMMDP00005005380.1"/>
    </source>
</evidence>
<dbReference type="AlphaFoldDB" id="A0A667WIY9"/>
<name>A0A667WIY9_9TELE</name>
<evidence type="ECO:0000313" key="2">
    <source>
        <dbReference type="Proteomes" id="UP000472263"/>
    </source>
</evidence>
<dbReference type="InParanoid" id="A0A667WIY9"/>
<sequence>VGCRVYKKSHKEGHGPPFCLRSFQLIRIVLLATMNMSERIRQEIGQSSISMFNTEVRSFTMSDQNFLTAGQFHNMCMRVPSEPQPCHGLLSLGLKGLYHKFDVKSLLCFDINCSSSHSQLPISLFLLYAHCKGYRALYPM</sequence>
<dbReference type="Proteomes" id="UP000472263">
    <property type="component" value="Chromosome 8"/>
</dbReference>
<organism evidence="1 2">
    <name type="scientific">Myripristis murdjan</name>
    <name type="common">pinecone soldierfish</name>
    <dbReference type="NCBI Taxonomy" id="586833"/>
    <lineage>
        <taxon>Eukaryota</taxon>
        <taxon>Metazoa</taxon>
        <taxon>Chordata</taxon>
        <taxon>Craniata</taxon>
        <taxon>Vertebrata</taxon>
        <taxon>Euteleostomi</taxon>
        <taxon>Actinopterygii</taxon>
        <taxon>Neopterygii</taxon>
        <taxon>Teleostei</taxon>
        <taxon>Neoteleostei</taxon>
        <taxon>Acanthomorphata</taxon>
        <taxon>Holocentriformes</taxon>
        <taxon>Holocentridae</taxon>
        <taxon>Myripristis</taxon>
    </lineage>
</organism>
<proteinExistence type="predicted"/>